<dbReference type="OrthoDB" id="5287800at2"/>
<sequence>MYFFVHIISLLFASQELWAKSKLDQAVLTEYLKIQKEYAETTCGLATEQTYKDLDVKYRGDGNFIPVAFDQKVDQKTVKANLPLIKEKIAWIKTQSELIKKTPSFEEVLQILKRIENEVQVLQEAKKDFFFAKTNDQKKDIEERAQKQFAQMMKEVENLKNAAPYLQSFKFPLDHLELRAEYEKFKGMNTKEARAKANSIYLYRRIVQDGSYDENLTRNDSVIRAGFDTLYLSLNKDKNRTFLTDNERADFKYVLTNFKILLDLGKETLVSRYDEWASRTERSLTFYQDLADGKKIKSDGAVSAADIATILEDRARSLYNLKEFVLKKEAEAYTYWSKKSELFQYLYAIETILYAEVGRIDAPDALERRDVAQVVINRFSHPVYSEISSADSIFDYLPKDMKTKDNKWLNVLFKEGEFSFTYFYIPGNLHIYCPDMTKVGQFLRRENVRIALELLNNPRKNFPALRYFSRMSMYGRIEMDSLWDGYKPLGEVPGKLTRNTKKLAELFKQDRYKFLYDFTVADKKKTYLVVEIQGRPYVVDFSNPKQVYYYRNPNQFRYFAPVK</sequence>
<gene>
    <name evidence="1" type="ORF">C0V70_02355</name>
</gene>
<dbReference type="KEGG" id="bsto:C0V70_02355"/>
<protein>
    <submittedName>
        <fullName evidence="1">Uncharacterized protein</fullName>
    </submittedName>
</protein>
<name>A0A2K9NN63_BACTC</name>
<reference evidence="1 2" key="1">
    <citation type="submission" date="2018-01" db="EMBL/GenBank/DDBJ databases">
        <title>Complete genome sequence of Bacteriovorax stolpii DSM12778.</title>
        <authorList>
            <person name="Tang B."/>
            <person name="Chang J."/>
        </authorList>
    </citation>
    <scope>NUCLEOTIDE SEQUENCE [LARGE SCALE GENOMIC DNA]</scope>
    <source>
        <strain evidence="1 2">DSM 12778</strain>
    </source>
</reference>
<evidence type="ECO:0000313" key="2">
    <source>
        <dbReference type="Proteomes" id="UP000235584"/>
    </source>
</evidence>
<dbReference type="EMBL" id="CP025704">
    <property type="protein sequence ID" value="AUN96966.1"/>
    <property type="molecule type" value="Genomic_DNA"/>
</dbReference>
<evidence type="ECO:0000313" key="1">
    <source>
        <dbReference type="EMBL" id="AUN96966.1"/>
    </source>
</evidence>
<dbReference type="RefSeq" id="WP_102242261.1">
    <property type="nucleotide sequence ID" value="NZ_CP025704.1"/>
</dbReference>
<dbReference type="Proteomes" id="UP000235584">
    <property type="component" value="Chromosome"/>
</dbReference>
<organism evidence="1 2">
    <name type="scientific">Bacteriovorax stolpii</name>
    <name type="common">Bdellovibrio stolpii</name>
    <dbReference type="NCBI Taxonomy" id="960"/>
    <lineage>
        <taxon>Bacteria</taxon>
        <taxon>Pseudomonadati</taxon>
        <taxon>Bdellovibrionota</taxon>
        <taxon>Bacteriovoracia</taxon>
        <taxon>Bacteriovoracales</taxon>
        <taxon>Bacteriovoracaceae</taxon>
        <taxon>Bacteriovorax</taxon>
    </lineage>
</organism>
<proteinExistence type="predicted"/>
<keyword evidence="2" id="KW-1185">Reference proteome</keyword>
<accession>A0A2K9NN63</accession>
<dbReference type="AlphaFoldDB" id="A0A2K9NN63"/>